<proteinExistence type="inferred from homology"/>
<accession>L9LBS4</accession>
<dbReference type="InterPro" id="IPR038551">
    <property type="entry name" value="Ribosomal_eS26_sf"/>
</dbReference>
<dbReference type="Proteomes" id="UP000011518">
    <property type="component" value="Unassembled WGS sequence"/>
</dbReference>
<evidence type="ECO:0000313" key="6">
    <source>
        <dbReference type="EMBL" id="ELW72363.1"/>
    </source>
</evidence>
<dbReference type="AlphaFoldDB" id="L9LBS4"/>
<dbReference type="Pfam" id="PF01283">
    <property type="entry name" value="Ribosomal_S26e"/>
    <property type="match status" value="1"/>
</dbReference>
<keyword evidence="2 4" id="KW-0689">Ribosomal protein</keyword>
<organism evidence="6 7">
    <name type="scientific">Tupaia chinensis</name>
    <name type="common">Chinese tree shrew</name>
    <name type="synonym">Tupaia belangeri chinensis</name>
    <dbReference type="NCBI Taxonomy" id="246437"/>
    <lineage>
        <taxon>Eukaryota</taxon>
        <taxon>Metazoa</taxon>
        <taxon>Chordata</taxon>
        <taxon>Craniata</taxon>
        <taxon>Vertebrata</taxon>
        <taxon>Euteleostomi</taxon>
        <taxon>Mammalia</taxon>
        <taxon>Eutheria</taxon>
        <taxon>Euarchontoglires</taxon>
        <taxon>Scandentia</taxon>
        <taxon>Tupaiidae</taxon>
        <taxon>Tupaia</taxon>
    </lineage>
</organism>
<protein>
    <recommendedName>
        <fullName evidence="4">40S ribosomal protein S26</fullName>
    </recommendedName>
</protein>
<reference evidence="7" key="2">
    <citation type="journal article" date="2013" name="Nat. Commun.">
        <title>Genome of the Chinese tree shrew.</title>
        <authorList>
            <person name="Fan Y."/>
            <person name="Huang Z.Y."/>
            <person name="Cao C.C."/>
            <person name="Chen C.S."/>
            <person name="Chen Y.X."/>
            <person name="Fan D.D."/>
            <person name="He J."/>
            <person name="Hou H.L."/>
            <person name="Hu L."/>
            <person name="Hu X.T."/>
            <person name="Jiang X.T."/>
            <person name="Lai R."/>
            <person name="Lang Y.S."/>
            <person name="Liang B."/>
            <person name="Liao S.G."/>
            <person name="Mu D."/>
            <person name="Ma Y.Y."/>
            <person name="Niu Y.Y."/>
            <person name="Sun X.Q."/>
            <person name="Xia J.Q."/>
            <person name="Xiao J."/>
            <person name="Xiong Z.Q."/>
            <person name="Xu L."/>
            <person name="Yang L."/>
            <person name="Zhang Y."/>
            <person name="Zhao W."/>
            <person name="Zhao X.D."/>
            <person name="Zheng Y.T."/>
            <person name="Zhou J.M."/>
            <person name="Zhu Y.B."/>
            <person name="Zhang G.J."/>
            <person name="Wang J."/>
            <person name="Yao Y.G."/>
        </authorList>
    </citation>
    <scope>NUCLEOTIDE SEQUENCE [LARGE SCALE GENOMIC DNA]</scope>
</reference>
<sequence>MLACPCLCSSTTPLPVCPIFALSLSVMVASPLRGKPHEGRHNTMIILTVSPLSPRPIRCTNCTRCVPKDKAIKKFVIRNIVEAAAVRDISEASVFDARVLPELYVKPHSCGSRPARNAQERGDHQGALRHLPYEHGDRLDYFPLDIPEENAAVPVDAKSPSARAGASGGTQAR</sequence>
<dbReference type="EMBL" id="KB320423">
    <property type="protein sequence ID" value="ELW72363.1"/>
    <property type="molecule type" value="Genomic_DNA"/>
</dbReference>
<evidence type="ECO:0000256" key="1">
    <source>
        <dbReference type="ARBA" id="ARBA00008596"/>
    </source>
</evidence>
<gene>
    <name evidence="6" type="ORF">TREES_T100020194</name>
</gene>
<feature type="region of interest" description="Disordered" evidence="5">
    <location>
        <begin position="152"/>
        <end position="173"/>
    </location>
</feature>
<dbReference type="GO" id="GO:0006412">
    <property type="term" value="P:translation"/>
    <property type="evidence" value="ECO:0007669"/>
    <property type="project" value="InterPro"/>
</dbReference>
<evidence type="ECO:0000313" key="7">
    <source>
        <dbReference type="Proteomes" id="UP000011518"/>
    </source>
</evidence>
<comment type="similarity">
    <text evidence="1 4">Belongs to the eukaryotic ribosomal protein eS26 family.</text>
</comment>
<reference evidence="7" key="1">
    <citation type="submission" date="2012-07" db="EMBL/GenBank/DDBJ databases">
        <title>Genome of the Chinese tree shrew, a rising model animal genetically related to primates.</title>
        <authorList>
            <person name="Zhang G."/>
            <person name="Fan Y."/>
            <person name="Yao Y."/>
            <person name="Huang Z."/>
        </authorList>
    </citation>
    <scope>NUCLEOTIDE SEQUENCE [LARGE SCALE GENOMIC DNA]</scope>
</reference>
<dbReference type="GO" id="GO:0022627">
    <property type="term" value="C:cytosolic small ribosomal subunit"/>
    <property type="evidence" value="ECO:0007669"/>
    <property type="project" value="TreeGrafter"/>
</dbReference>
<dbReference type="Gene3D" id="3.30.1740.20">
    <property type="entry name" value="Ribosomal protein S26e"/>
    <property type="match status" value="1"/>
</dbReference>
<dbReference type="GO" id="GO:0003729">
    <property type="term" value="F:mRNA binding"/>
    <property type="evidence" value="ECO:0007669"/>
    <property type="project" value="TreeGrafter"/>
</dbReference>
<keyword evidence="3 4" id="KW-0687">Ribonucleoprotein</keyword>
<name>L9LBS4_TUPCH</name>
<dbReference type="PANTHER" id="PTHR12538">
    <property type="entry name" value="40S RIBOSOMAL PROTEIN S26"/>
    <property type="match status" value="1"/>
</dbReference>
<dbReference type="STRING" id="246437.L9LBS4"/>
<keyword evidence="7" id="KW-1185">Reference proteome</keyword>
<dbReference type="InterPro" id="IPR000892">
    <property type="entry name" value="Ribosomal_eS26"/>
</dbReference>
<evidence type="ECO:0000256" key="3">
    <source>
        <dbReference type="ARBA" id="ARBA00023274"/>
    </source>
</evidence>
<evidence type="ECO:0000256" key="4">
    <source>
        <dbReference type="RuleBase" id="RU363128"/>
    </source>
</evidence>
<evidence type="ECO:0000256" key="5">
    <source>
        <dbReference type="SAM" id="MobiDB-lite"/>
    </source>
</evidence>
<dbReference type="GO" id="GO:0003735">
    <property type="term" value="F:structural constituent of ribosome"/>
    <property type="evidence" value="ECO:0007669"/>
    <property type="project" value="InterPro"/>
</dbReference>
<evidence type="ECO:0000256" key="2">
    <source>
        <dbReference type="ARBA" id="ARBA00022980"/>
    </source>
</evidence>
<dbReference type="PANTHER" id="PTHR12538:SF7">
    <property type="entry name" value="SMALL RIBOSOMAL SUBUNIT PROTEIN ES26-RELATED"/>
    <property type="match status" value="1"/>
</dbReference>
<dbReference type="InParanoid" id="L9LBS4"/>